<keyword evidence="3" id="KW-1185">Reference proteome</keyword>
<dbReference type="Pfam" id="PF07642">
    <property type="entry name" value="BBP2"/>
    <property type="match status" value="1"/>
</dbReference>
<dbReference type="EMBL" id="CP071091">
    <property type="protein sequence ID" value="QSQ11813.1"/>
    <property type="molecule type" value="Genomic_DNA"/>
</dbReference>
<sequence>MWPIDTAPLLFSLLLQQADVTPSHLQQDPDSRATAEEEAPSLLSRLKPEGGVDVYYAHNFNQPANAANFIPGTGTSAKRDGEITLNLASLGVSLAPEPVGFKVLLGFGTGAEVVHAAEPVGVTTGPDLWRYVQQASLSFAHGPVVLEAGIYPSHIGLESFQSQLNWTYTRSWMGELSPYYQTGLKGTWTLDPKWSVQLHLLNGWQTIGDNNHGLAVGTQVAYSGDRLSASFNTFIGEEGNEGSDGLRLFADVVATYRVTEALRLAATADIGTQHIPGGERAYWYAAGLNARYQFAEPVALVGRAEVYRDADGLMTGTGQTLTAGTLTLEVKPATPLVLKLEARYDHSTEDVFAGKATTDEGTPVPKDSETLVVLGAVAYF</sequence>
<reference evidence="2 3" key="1">
    <citation type="submission" date="2021-02" db="EMBL/GenBank/DDBJ databases">
        <title>De Novo genome assembly of isolated myxobacteria.</title>
        <authorList>
            <person name="Stevens D.C."/>
        </authorList>
    </citation>
    <scope>NUCLEOTIDE SEQUENCE [LARGE SCALE GENOMIC DNA]</scope>
    <source>
        <strain evidence="2 3">SCHIC003</strain>
    </source>
</reference>
<dbReference type="SUPFAM" id="SSF56935">
    <property type="entry name" value="Porins"/>
    <property type="match status" value="1"/>
</dbReference>
<dbReference type="Proteomes" id="UP000663090">
    <property type="component" value="Chromosome"/>
</dbReference>
<proteinExistence type="predicted"/>
<dbReference type="InterPro" id="IPR011486">
    <property type="entry name" value="BBP2"/>
</dbReference>
<evidence type="ECO:0000313" key="3">
    <source>
        <dbReference type="Proteomes" id="UP000663090"/>
    </source>
</evidence>
<accession>A0ABX7N624</accession>
<feature type="region of interest" description="Disordered" evidence="1">
    <location>
        <begin position="22"/>
        <end position="43"/>
    </location>
</feature>
<dbReference type="RefSeq" id="WP_206713552.1">
    <property type="nucleotide sequence ID" value="NZ_CP071091.1"/>
</dbReference>
<organism evidence="2 3">
    <name type="scientific">Myxococcus landrumensis</name>
    <dbReference type="NCBI Taxonomy" id="2813577"/>
    <lineage>
        <taxon>Bacteria</taxon>
        <taxon>Pseudomonadati</taxon>
        <taxon>Myxococcota</taxon>
        <taxon>Myxococcia</taxon>
        <taxon>Myxococcales</taxon>
        <taxon>Cystobacterineae</taxon>
        <taxon>Myxococcaceae</taxon>
        <taxon>Myxococcus</taxon>
    </lineage>
</organism>
<evidence type="ECO:0000313" key="2">
    <source>
        <dbReference type="EMBL" id="QSQ11813.1"/>
    </source>
</evidence>
<name>A0ABX7N624_9BACT</name>
<gene>
    <name evidence="2" type="ORF">JY572_25900</name>
</gene>
<protein>
    <submittedName>
        <fullName evidence="2">Porin</fullName>
    </submittedName>
</protein>
<evidence type="ECO:0000256" key="1">
    <source>
        <dbReference type="SAM" id="MobiDB-lite"/>
    </source>
</evidence>